<gene>
    <name evidence="2" type="ORF">IAB31_00020</name>
</gene>
<dbReference type="GO" id="GO:0005524">
    <property type="term" value="F:ATP binding"/>
    <property type="evidence" value="ECO:0007669"/>
    <property type="project" value="InterPro"/>
</dbReference>
<accession>A0A9D1A991</accession>
<dbReference type="SUPFAM" id="SSF56059">
    <property type="entry name" value="Glutathione synthetase ATP-binding domain-like"/>
    <property type="match status" value="1"/>
</dbReference>
<organism evidence="2 3">
    <name type="scientific">Candidatus Choladousia intestinavium</name>
    <dbReference type="NCBI Taxonomy" id="2840727"/>
    <lineage>
        <taxon>Bacteria</taxon>
        <taxon>Bacillati</taxon>
        <taxon>Bacillota</taxon>
        <taxon>Clostridia</taxon>
        <taxon>Lachnospirales</taxon>
        <taxon>Lachnospiraceae</taxon>
        <taxon>Lachnospiraceae incertae sedis</taxon>
        <taxon>Candidatus Choladousia</taxon>
    </lineage>
</organism>
<dbReference type="EMBL" id="DVGK01000001">
    <property type="protein sequence ID" value="HIR12296.1"/>
    <property type="molecule type" value="Genomic_DNA"/>
</dbReference>
<dbReference type="Gene3D" id="3.30.1490.20">
    <property type="entry name" value="ATP-grasp fold, A domain"/>
    <property type="match status" value="1"/>
</dbReference>
<dbReference type="AlphaFoldDB" id="A0A9D1A991"/>
<reference evidence="2" key="2">
    <citation type="journal article" date="2021" name="PeerJ">
        <title>Extensive microbial diversity within the chicken gut microbiome revealed by metagenomics and culture.</title>
        <authorList>
            <person name="Gilroy R."/>
            <person name="Ravi A."/>
            <person name="Getino M."/>
            <person name="Pursley I."/>
            <person name="Horton D.L."/>
            <person name="Alikhan N.F."/>
            <person name="Baker D."/>
            <person name="Gharbi K."/>
            <person name="Hall N."/>
            <person name="Watson M."/>
            <person name="Adriaenssens E.M."/>
            <person name="Foster-Nyarko E."/>
            <person name="Jarju S."/>
            <person name="Secka A."/>
            <person name="Antonio M."/>
            <person name="Oren A."/>
            <person name="Chaudhuri R.R."/>
            <person name="La Ragione R."/>
            <person name="Hildebrand F."/>
            <person name="Pallen M.J."/>
        </authorList>
    </citation>
    <scope>NUCLEOTIDE SEQUENCE</scope>
    <source>
        <strain evidence="2">ChiSjej4B22-8148</strain>
    </source>
</reference>
<name>A0A9D1A991_9FIRM</name>
<proteinExistence type="predicted"/>
<dbReference type="InterPro" id="IPR051549">
    <property type="entry name" value="PEP_Utilizing_Enz"/>
</dbReference>
<protein>
    <submittedName>
        <fullName evidence="2">Phosphoenolpyruvate synthase</fullName>
    </submittedName>
</protein>
<dbReference type="Pfam" id="PF01326">
    <property type="entry name" value="PPDK_N"/>
    <property type="match status" value="1"/>
</dbReference>
<feature type="domain" description="Pyruvate phosphate dikinase AMP/ATP-binding" evidence="1">
    <location>
        <begin position="293"/>
        <end position="664"/>
    </location>
</feature>
<comment type="caution">
    <text evidence="2">The sequence shown here is derived from an EMBL/GenBank/DDBJ whole genome shotgun (WGS) entry which is preliminary data.</text>
</comment>
<dbReference type="Proteomes" id="UP000886757">
    <property type="component" value="Unassembled WGS sequence"/>
</dbReference>
<dbReference type="GO" id="GO:0016301">
    <property type="term" value="F:kinase activity"/>
    <property type="evidence" value="ECO:0007669"/>
    <property type="project" value="InterPro"/>
</dbReference>
<dbReference type="InterPro" id="IPR002192">
    <property type="entry name" value="PPDK_AMP/ATP-bd"/>
</dbReference>
<evidence type="ECO:0000313" key="2">
    <source>
        <dbReference type="EMBL" id="HIR12296.1"/>
    </source>
</evidence>
<evidence type="ECO:0000313" key="3">
    <source>
        <dbReference type="Proteomes" id="UP000886757"/>
    </source>
</evidence>
<reference evidence="2" key="1">
    <citation type="submission" date="2020-10" db="EMBL/GenBank/DDBJ databases">
        <authorList>
            <person name="Gilroy R."/>
        </authorList>
    </citation>
    <scope>NUCLEOTIDE SEQUENCE</scope>
    <source>
        <strain evidence="2">ChiSjej4B22-8148</strain>
    </source>
</reference>
<evidence type="ECO:0000259" key="1">
    <source>
        <dbReference type="Pfam" id="PF01326"/>
    </source>
</evidence>
<dbReference type="InterPro" id="IPR013815">
    <property type="entry name" value="ATP_grasp_subdomain_1"/>
</dbReference>
<sequence length="859" mass="99653">MAAFDRIESGFPKLDEILDYIRLGDNVVWQVSDVEEFRLFAQPFARQAVRDKRRVIYVRFAQHAPVLEEMEGVEVCRFDPDQQFESFTMAIHNLITREGKEAFYVFDCLSELQSVWYTDLMMGNFFQVTCPYLFELDTVAYFPLIRGRHSFDAVARIRDTTQLLLDVYSEKERIYFQPLKVWNRYSEHMFLPHCYIKEQNTFTLLENGVDISRYYRAMQKASAGSQDQNYDSHDRFFQLAKMKYSQGQFDPETQEQIIESTVTKDSRLKNLVKKYFKPEDYFHLRDRMIGSGSIGGKACGMLLARKIAETEIPEFLDYSESHDSFYIGSDVFYTYIVFNDCWRLRIRQRTEEEYFTAATRLKEKLANGKFPPKIREQFINLVEYFGQSPFIVRSSSFLEDGYGNAFAGKYESVFCVNQGSPRERLEAFEEAVRTVYASTMNRDALEYRRQRKLENKDEQMAVLVQRVSGTYYGKYYFPCVAGVGYSHSAYKWLPDMDPAAGMLRLVIGLGTKAVDRTGTDYPRLANLDNPGATVFTTVEERHKFSQRNVDVLDCRENLAKEVRLENLLPVLPLWYKKLVLEHDWKAEDFLREKGTSREVWFVSLQKLLENRGFTGLMQKMLQTLEKCYGNPVDIEYTVNMDESGEFVVNLLQCRSLYTDARKQRIVLEEQKFQEVFLELKGASMGPSDKRKIDAVIFVDPIGYYQYPYAKKYEAAIAVGKMNEYYGKQKKNIMLLVPGRIGTSSPELGVPVTFGDIRNFSVICEVSESRAGYMPELSYGSHMFQDLVESEILYGAVWEKETTVCFRPDMLEGLSDRFMDICPELSGLQGIVQVKEVKDFWYVLDSVSNHAVCGAMQPPA</sequence>
<dbReference type="PANTHER" id="PTHR43615">
    <property type="entry name" value="PHOSPHOENOLPYRUVATE SYNTHASE-RELATED"/>
    <property type="match status" value="1"/>
</dbReference>
<dbReference type="PANTHER" id="PTHR43615:SF1">
    <property type="entry name" value="PPDK_N DOMAIN-CONTAINING PROTEIN"/>
    <property type="match status" value="1"/>
</dbReference>